<evidence type="ECO:0000313" key="13">
    <source>
        <dbReference type="EMBL" id="TYP96102.1"/>
    </source>
</evidence>
<keyword evidence="7 10" id="KW-0949">S-adenosyl-L-methionine</keyword>
<dbReference type="EMBL" id="VNHX01000007">
    <property type="protein sequence ID" value="TYP96102.1"/>
    <property type="molecule type" value="Genomic_DNA"/>
</dbReference>
<dbReference type="InterPro" id="IPR029026">
    <property type="entry name" value="tRNA_m1G_MTases_N"/>
</dbReference>
<dbReference type="EC" id="2.1.1.193" evidence="10"/>
<dbReference type="NCBIfam" id="NF008702">
    <property type="entry name" value="PRK11713.6-1"/>
    <property type="match status" value="1"/>
</dbReference>
<evidence type="ECO:0000259" key="11">
    <source>
        <dbReference type="Pfam" id="PF04452"/>
    </source>
</evidence>
<dbReference type="AlphaFoldDB" id="A0A5S5DMR5"/>
<dbReference type="SUPFAM" id="SSF75217">
    <property type="entry name" value="alpha/beta knot"/>
    <property type="match status" value="1"/>
</dbReference>
<dbReference type="Pfam" id="PF04452">
    <property type="entry name" value="Methyltrans_RNA"/>
    <property type="match status" value="1"/>
</dbReference>
<dbReference type="SUPFAM" id="SSF88697">
    <property type="entry name" value="PUA domain-like"/>
    <property type="match status" value="1"/>
</dbReference>
<evidence type="ECO:0000256" key="5">
    <source>
        <dbReference type="ARBA" id="ARBA00022603"/>
    </source>
</evidence>
<dbReference type="GO" id="GO:0070475">
    <property type="term" value="P:rRNA base methylation"/>
    <property type="evidence" value="ECO:0007669"/>
    <property type="project" value="TreeGrafter"/>
</dbReference>
<name>A0A5S5DMR5_9SPHI</name>
<evidence type="ECO:0000256" key="8">
    <source>
        <dbReference type="ARBA" id="ARBA00025699"/>
    </source>
</evidence>
<comment type="caution">
    <text evidence="13">The sequence shown here is derived from an EMBL/GenBank/DDBJ whole genome shotgun (WGS) entry which is preliminary data.</text>
</comment>
<proteinExistence type="inferred from homology"/>
<comment type="subcellular location">
    <subcellularLocation>
        <location evidence="1 10">Cytoplasm</location>
    </subcellularLocation>
</comment>
<dbReference type="InterPro" id="IPR015947">
    <property type="entry name" value="PUA-like_sf"/>
</dbReference>
<dbReference type="PANTHER" id="PTHR30027">
    <property type="entry name" value="RIBOSOMAL RNA SMALL SUBUNIT METHYLTRANSFERASE E"/>
    <property type="match status" value="1"/>
</dbReference>
<dbReference type="InterPro" id="IPR029028">
    <property type="entry name" value="Alpha/beta_knot_MTases"/>
</dbReference>
<comment type="catalytic activity">
    <reaction evidence="9 10">
        <text>uridine(1498) in 16S rRNA + S-adenosyl-L-methionine = N(3)-methyluridine(1498) in 16S rRNA + S-adenosyl-L-homocysteine + H(+)</text>
        <dbReference type="Rhea" id="RHEA:42920"/>
        <dbReference type="Rhea" id="RHEA-COMP:10283"/>
        <dbReference type="Rhea" id="RHEA-COMP:10284"/>
        <dbReference type="ChEBI" id="CHEBI:15378"/>
        <dbReference type="ChEBI" id="CHEBI:57856"/>
        <dbReference type="ChEBI" id="CHEBI:59789"/>
        <dbReference type="ChEBI" id="CHEBI:65315"/>
        <dbReference type="ChEBI" id="CHEBI:74502"/>
        <dbReference type="EC" id="2.1.1.193"/>
    </reaction>
</comment>
<accession>A0A5S5DMR5</accession>
<keyword evidence="14" id="KW-1185">Reference proteome</keyword>
<dbReference type="GO" id="GO:0070042">
    <property type="term" value="F:rRNA (uridine-N3-)-methyltransferase activity"/>
    <property type="evidence" value="ECO:0007669"/>
    <property type="project" value="TreeGrafter"/>
</dbReference>
<protein>
    <recommendedName>
        <fullName evidence="10">Ribosomal RNA small subunit methyltransferase E</fullName>
        <ecNumber evidence="10">2.1.1.193</ecNumber>
    </recommendedName>
</protein>
<evidence type="ECO:0000256" key="2">
    <source>
        <dbReference type="ARBA" id="ARBA00005528"/>
    </source>
</evidence>
<evidence type="ECO:0000256" key="6">
    <source>
        <dbReference type="ARBA" id="ARBA00022679"/>
    </source>
</evidence>
<dbReference type="Pfam" id="PF20260">
    <property type="entry name" value="PUA_4"/>
    <property type="match status" value="1"/>
</dbReference>
<dbReference type="Gene3D" id="2.40.240.20">
    <property type="entry name" value="Hypothetical PUA domain-like, domain 1"/>
    <property type="match status" value="1"/>
</dbReference>
<gene>
    <name evidence="13" type="ORF">BC792_1071</name>
</gene>
<dbReference type="PIRSF" id="PIRSF015601">
    <property type="entry name" value="MTase_slr0722"/>
    <property type="match status" value="1"/>
</dbReference>
<dbReference type="OrthoDB" id="9815641at2"/>
<comment type="function">
    <text evidence="8 10">Specifically methylates the N3 position of the uracil ring of uridine 1498 (m3U1498) in 16S rRNA. Acts on the fully assembled 30S ribosomal subunit.</text>
</comment>
<organism evidence="13 14">
    <name type="scientific">Sphingobacterium allocomposti</name>
    <dbReference type="NCBI Taxonomy" id="415956"/>
    <lineage>
        <taxon>Bacteria</taxon>
        <taxon>Pseudomonadati</taxon>
        <taxon>Bacteroidota</taxon>
        <taxon>Sphingobacteriia</taxon>
        <taxon>Sphingobacteriales</taxon>
        <taxon>Sphingobacteriaceae</taxon>
        <taxon>Sphingobacterium</taxon>
    </lineage>
</organism>
<comment type="similarity">
    <text evidence="2 10">Belongs to the RNA methyltransferase RsmE family.</text>
</comment>
<dbReference type="PANTHER" id="PTHR30027:SF3">
    <property type="entry name" value="16S RRNA (URACIL(1498)-N(3))-METHYLTRANSFERASE"/>
    <property type="match status" value="1"/>
</dbReference>
<keyword evidence="3 10" id="KW-0963">Cytoplasm</keyword>
<feature type="domain" description="Ribosomal RNA small subunit methyltransferase E methyltransferase" evidence="11">
    <location>
        <begin position="77"/>
        <end position="230"/>
    </location>
</feature>
<dbReference type="Gene3D" id="3.40.1280.10">
    <property type="match status" value="1"/>
</dbReference>
<dbReference type="Proteomes" id="UP000325105">
    <property type="component" value="Unassembled WGS sequence"/>
</dbReference>
<dbReference type="InterPro" id="IPR006700">
    <property type="entry name" value="RsmE"/>
</dbReference>
<evidence type="ECO:0000256" key="9">
    <source>
        <dbReference type="ARBA" id="ARBA00047944"/>
    </source>
</evidence>
<reference evidence="13 14" key="1">
    <citation type="submission" date="2019-07" db="EMBL/GenBank/DDBJ databases">
        <title>Genomic Encyclopedia of Archaeal and Bacterial Type Strains, Phase II (KMG-II): from individual species to whole genera.</title>
        <authorList>
            <person name="Goeker M."/>
        </authorList>
    </citation>
    <scope>NUCLEOTIDE SEQUENCE [LARGE SCALE GENOMIC DNA]</scope>
    <source>
        <strain evidence="13 14">DSM 18850</strain>
    </source>
</reference>
<dbReference type="RefSeq" id="WP_148908228.1">
    <property type="nucleotide sequence ID" value="NZ_VNHX01000007.1"/>
</dbReference>
<evidence type="ECO:0000256" key="10">
    <source>
        <dbReference type="PIRNR" id="PIRNR015601"/>
    </source>
</evidence>
<feature type="domain" description="Ribosomal RNA small subunit methyltransferase E PUA-like" evidence="12">
    <location>
        <begin position="18"/>
        <end position="59"/>
    </location>
</feature>
<keyword evidence="6 10" id="KW-0808">Transferase</keyword>
<dbReference type="GO" id="GO:0005737">
    <property type="term" value="C:cytoplasm"/>
    <property type="evidence" value="ECO:0007669"/>
    <property type="project" value="UniProtKB-SubCell"/>
</dbReference>
<keyword evidence="4 10" id="KW-0698">rRNA processing</keyword>
<dbReference type="InterPro" id="IPR046886">
    <property type="entry name" value="RsmE_MTase_dom"/>
</dbReference>
<evidence type="ECO:0000256" key="4">
    <source>
        <dbReference type="ARBA" id="ARBA00022552"/>
    </source>
</evidence>
<evidence type="ECO:0000256" key="3">
    <source>
        <dbReference type="ARBA" id="ARBA00022490"/>
    </source>
</evidence>
<evidence type="ECO:0000256" key="7">
    <source>
        <dbReference type="ARBA" id="ARBA00022691"/>
    </source>
</evidence>
<evidence type="ECO:0000313" key="14">
    <source>
        <dbReference type="Proteomes" id="UP000325105"/>
    </source>
</evidence>
<evidence type="ECO:0000256" key="1">
    <source>
        <dbReference type="ARBA" id="ARBA00004496"/>
    </source>
</evidence>
<keyword evidence="5 10" id="KW-0489">Methyltransferase</keyword>
<dbReference type="InterPro" id="IPR046887">
    <property type="entry name" value="RsmE_PUA-like"/>
</dbReference>
<dbReference type="NCBIfam" id="TIGR00046">
    <property type="entry name" value="RsmE family RNA methyltransferase"/>
    <property type="match status" value="1"/>
</dbReference>
<dbReference type="CDD" id="cd18084">
    <property type="entry name" value="RsmE-like"/>
    <property type="match status" value="1"/>
</dbReference>
<evidence type="ECO:0000259" key="12">
    <source>
        <dbReference type="Pfam" id="PF20260"/>
    </source>
</evidence>
<sequence>MHLFFTPTIAPHHTGFILSEEESKHAIRVLRLNLGDTVYLVDGVGGWYTADILDPHPKRTTLAIRQVEQHYQKPAYYLHIAVAPTKNIDRIEWFLEKATEVGVQEITPIITAHSERKEVKIERLNKVVIAAMKQSLKAYLPKINPAVSYGQFLQSIGHDAYTTKAIAHCADGDKQYLNDVCPPRGRYLILVGPEGDFSEGEIGQALALGYQPVSLGNSRLRTETAALTSCIEAALLNRL</sequence>